<accession>A0A3R6GMV8</accession>
<dbReference type="RefSeq" id="WP_118198315.1">
    <property type="nucleotide sequence ID" value="NZ_QRHO01000001.1"/>
</dbReference>
<evidence type="ECO:0000313" key="2">
    <source>
        <dbReference type="Proteomes" id="UP000284579"/>
    </source>
</evidence>
<reference evidence="1 2" key="1">
    <citation type="submission" date="2018-08" db="EMBL/GenBank/DDBJ databases">
        <title>A genome reference for cultivated species of the human gut microbiota.</title>
        <authorList>
            <person name="Zou Y."/>
            <person name="Xue W."/>
            <person name="Luo G."/>
        </authorList>
    </citation>
    <scope>NUCLEOTIDE SEQUENCE [LARGE SCALE GENOMIC DNA]</scope>
    <source>
        <strain evidence="1 2">AM23-3</strain>
    </source>
</reference>
<name>A0A3R6GMV8_9FIRM</name>
<sequence length="347" mass="40052">MASLFEKGFNKFADMGNALNKEANKLVGKEVFGEIKKIEEPKVFPPFESYPPCTVEEPEQWTALTGNSKQFELDGNIINVSQELDTCFQYKDLFKQSAQYYANRFEFRYHQCVKDYDTLLHYFEDMYMEGLAPMLERAYSLFLVFGVFNVDKQTFYNYQLDTYNRAVTSYSTMLGITLEKKQSADSFGNKLGNSVRLQGGGFGLKGAAKGIAKAETFNFGMSALGKFVSHQLQMSDEEKAQIFSKFKEDVFFKEVYNDYLCTFFSMIQFLADNGILKQIYTKTGNEYNTMINNLKNPMFPKDRVGQLLADMISKYPFAQAEYELLINVYGENDETREIINYFNFSMD</sequence>
<dbReference type="Proteomes" id="UP000284579">
    <property type="component" value="Unassembled WGS sequence"/>
</dbReference>
<evidence type="ECO:0000313" key="1">
    <source>
        <dbReference type="EMBL" id="RHF85797.1"/>
    </source>
</evidence>
<protein>
    <submittedName>
        <fullName evidence="1">Uncharacterized protein</fullName>
    </submittedName>
</protein>
<dbReference type="AlphaFoldDB" id="A0A3R6GMV8"/>
<dbReference type="EMBL" id="QRHO01000001">
    <property type="protein sequence ID" value="RHF85797.1"/>
    <property type="molecule type" value="Genomic_DNA"/>
</dbReference>
<comment type="caution">
    <text evidence="1">The sequence shown here is derived from an EMBL/GenBank/DDBJ whole genome shotgun (WGS) entry which is preliminary data.</text>
</comment>
<proteinExistence type="predicted"/>
<gene>
    <name evidence="1" type="ORF">DW656_00550</name>
</gene>
<organism evidence="1 2">
    <name type="scientific">Coprococcus comes</name>
    <dbReference type="NCBI Taxonomy" id="410072"/>
    <lineage>
        <taxon>Bacteria</taxon>
        <taxon>Bacillati</taxon>
        <taxon>Bacillota</taxon>
        <taxon>Clostridia</taxon>
        <taxon>Lachnospirales</taxon>
        <taxon>Lachnospiraceae</taxon>
        <taxon>Coprococcus</taxon>
    </lineage>
</organism>